<reference evidence="2" key="1">
    <citation type="journal article" date="2007" name="Plant Cell">
        <title>Dothideomycete-plant interactions illuminated by genome sequencing and EST analysis of the wheat pathogen Stagonospora nodorum.</title>
        <authorList>
            <person name="Hane J.K."/>
            <person name="Lowe R.G."/>
            <person name="Solomon P.S."/>
            <person name="Tan K.C."/>
            <person name="Schoch C.L."/>
            <person name="Spatafora J.W."/>
            <person name="Crous P.W."/>
            <person name="Kodira C."/>
            <person name="Birren B.W."/>
            <person name="Galagan J.E."/>
            <person name="Torriani S.F."/>
            <person name="McDonald B.A."/>
            <person name="Oliver R.P."/>
        </authorList>
    </citation>
    <scope>NUCLEOTIDE SEQUENCE [LARGE SCALE GENOMIC DNA]</scope>
    <source>
        <strain evidence="2">SN15 / ATCC MYA-4574 / FGSC 10173</strain>
    </source>
</reference>
<dbReference type="Proteomes" id="UP000001055">
    <property type="component" value="Unassembled WGS sequence"/>
</dbReference>
<dbReference type="EMBL" id="CH445343">
    <property type="protein sequence ID" value="EAT81222.1"/>
    <property type="molecule type" value="Genomic_DNA"/>
</dbReference>
<sequence length="42" mass="4628">MADGYEMTSPDDHDSSGRIRIWALWVGKRDNTGLATEATGDM</sequence>
<gene>
    <name evidence="1" type="ORF">SNOG_11514</name>
</gene>
<dbReference type="HOGENOM" id="CLU_3260752_0_0_1"/>
<dbReference type="GeneID" id="5978662"/>
<evidence type="ECO:0000313" key="1">
    <source>
        <dbReference type="EMBL" id="EAT81222.1"/>
    </source>
</evidence>
<organism evidence="1 2">
    <name type="scientific">Phaeosphaeria nodorum (strain SN15 / ATCC MYA-4574 / FGSC 10173)</name>
    <name type="common">Glume blotch fungus</name>
    <name type="synonym">Parastagonospora nodorum</name>
    <dbReference type="NCBI Taxonomy" id="321614"/>
    <lineage>
        <taxon>Eukaryota</taxon>
        <taxon>Fungi</taxon>
        <taxon>Dikarya</taxon>
        <taxon>Ascomycota</taxon>
        <taxon>Pezizomycotina</taxon>
        <taxon>Dothideomycetes</taxon>
        <taxon>Pleosporomycetidae</taxon>
        <taxon>Pleosporales</taxon>
        <taxon>Pleosporineae</taxon>
        <taxon>Phaeosphaeriaceae</taxon>
        <taxon>Parastagonospora</taxon>
    </lineage>
</organism>
<protein>
    <submittedName>
        <fullName evidence="1">Uncharacterized protein</fullName>
    </submittedName>
</protein>
<evidence type="ECO:0000313" key="2">
    <source>
        <dbReference type="Proteomes" id="UP000001055"/>
    </source>
</evidence>
<accession>Q0U9Q0</accession>
<dbReference type="RefSeq" id="XP_001801754.1">
    <property type="nucleotide sequence ID" value="XM_001801702.1"/>
</dbReference>
<proteinExistence type="predicted"/>
<dbReference type="AlphaFoldDB" id="Q0U9Q0"/>
<dbReference type="InParanoid" id="Q0U9Q0"/>
<name>Q0U9Q0_PHANO</name>
<dbReference type="KEGG" id="pno:SNOG_11514"/>